<evidence type="ECO:0000256" key="2">
    <source>
        <dbReference type="ARBA" id="ARBA00023163"/>
    </source>
</evidence>
<dbReference type="GO" id="GO:0003700">
    <property type="term" value="F:DNA-binding transcription factor activity"/>
    <property type="evidence" value="ECO:0007669"/>
    <property type="project" value="InterPro"/>
</dbReference>
<dbReference type="SUPFAM" id="SSF46689">
    <property type="entry name" value="Homeodomain-like"/>
    <property type="match status" value="2"/>
</dbReference>
<evidence type="ECO:0000259" key="3">
    <source>
        <dbReference type="PROSITE" id="PS01124"/>
    </source>
</evidence>
<evidence type="ECO:0000256" key="1">
    <source>
        <dbReference type="ARBA" id="ARBA00023015"/>
    </source>
</evidence>
<dbReference type="InterPro" id="IPR052158">
    <property type="entry name" value="INH-QAR"/>
</dbReference>
<proteinExistence type="predicted"/>
<dbReference type="PROSITE" id="PS01124">
    <property type="entry name" value="HTH_ARAC_FAMILY_2"/>
    <property type="match status" value="1"/>
</dbReference>
<reference evidence="4 5" key="1">
    <citation type="journal article" date="2007" name="Nat. Biotechnol.">
        <title>Complete genome sequence of the myxobacterium Sorangium cellulosum.</title>
        <authorList>
            <person name="Schneiker S."/>
            <person name="Perlova O."/>
            <person name="Kaiser O."/>
            <person name="Gerth K."/>
            <person name="Alici A."/>
            <person name="Altmeyer M.O."/>
            <person name="Bartels D."/>
            <person name="Bekel T."/>
            <person name="Beyer S."/>
            <person name="Bode E."/>
            <person name="Bode H.B."/>
            <person name="Bolten C.J."/>
            <person name="Choudhuri J.V."/>
            <person name="Doss S."/>
            <person name="Elnakady Y.A."/>
            <person name="Frank B."/>
            <person name="Gaigalat L."/>
            <person name="Goesmann A."/>
            <person name="Groeger C."/>
            <person name="Gross F."/>
            <person name="Jelsbak L."/>
            <person name="Jelsbak L."/>
            <person name="Kalinowski J."/>
            <person name="Kegler C."/>
            <person name="Knauber T."/>
            <person name="Konietzny S."/>
            <person name="Kopp M."/>
            <person name="Krause L."/>
            <person name="Krug D."/>
            <person name="Linke B."/>
            <person name="Mahmud T."/>
            <person name="Martinez-Arias R."/>
            <person name="McHardy A.C."/>
            <person name="Merai M."/>
            <person name="Meyer F."/>
            <person name="Mormann S."/>
            <person name="Munoz-Dorado J."/>
            <person name="Perez J."/>
            <person name="Pradella S."/>
            <person name="Rachid S."/>
            <person name="Raddatz G."/>
            <person name="Rosenau F."/>
            <person name="Rueckert C."/>
            <person name="Sasse F."/>
            <person name="Scharfe M."/>
            <person name="Schuster S.C."/>
            <person name="Suen G."/>
            <person name="Treuner-Lange A."/>
            <person name="Velicer G.J."/>
            <person name="Vorholter F.-J."/>
            <person name="Weissman K.J."/>
            <person name="Welch R.D."/>
            <person name="Wenzel S.C."/>
            <person name="Whitworth D.E."/>
            <person name="Wilhelm S."/>
            <person name="Wittmann C."/>
            <person name="Bloecker H."/>
            <person name="Puehler A."/>
            <person name="Mueller R."/>
        </authorList>
    </citation>
    <scope>NUCLEOTIDE SEQUENCE [LARGE SCALE GENOMIC DNA]</scope>
    <source>
        <strain evidence="5">So ce56</strain>
    </source>
</reference>
<dbReference type="InterPro" id="IPR009057">
    <property type="entry name" value="Homeodomain-like_sf"/>
</dbReference>
<evidence type="ECO:0000313" key="5">
    <source>
        <dbReference type="Proteomes" id="UP000002139"/>
    </source>
</evidence>
<dbReference type="SMART" id="SM00342">
    <property type="entry name" value="HTH_ARAC"/>
    <property type="match status" value="1"/>
</dbReference>
<dbReference type="AlphaFoldDB" id="A9GJN9"/>
<organism evidence="4 5">
    <name type="scientific">Sorangium cellulosum (strain So ce56)</name>
    <name type="common">Polyangium cellulosum (strain So ce56)</name>
    <dbReference type="NCBI Taxonomy" id="448385"/>
    <lineage>
        <taxon>Bacteria</taxon>
        <taxon>Pseudomonadati</taxon>
        <taxon>Myxococcota</taxon>
        <taxon>Polyangia</taxon>
        <taxon>Polyangiales</taxon>
        <taxon>Polyangiaceae</taxon>
        <taxon>Sorangium</taxon>
    </lineage>
</organism>
<feature type="domain" description="HTH araC/xylS-type" evidence="3">
    <location>
        <begin position="244"/>
        <end position="342"/>
    </location>
</feature>
<keyword evidence="2" id="KW-0804">Transcription</keyword>
<dbReference type="Pfam" id="PF01965">
    <property type="entry name" value="DJ-1_PfpI"/>
    <property type="match status" value="1"/>
</dbReference>
<dbReference type="Proteomes" id="UP000002139">
    <property type="component" value="Chromosome"/>
</dbReference>
<dbReference type="KEGG" id="scl:sce6302"/>
<dbReference type="GO" id="GO:0043565">
    <property type="term" value="F:sequence-specific DNA binding"/>
    <property type="evidence" value="ECO:0007669"/>
    <property type="project" value="InterPro"/>
</dbReference>
<dbReference type="InterPro" id="IPR018060">
    <property type="entry name" value="HTH_AraC"/>
</dbReference>
<dbReference type="PANTHER" id="PTHR43130:SF3">
    <property type="entry name" value="HTH-TYPE TRANSCRIPTIONAL REGULATOR RV1931C"/>
    <property type="match status" value="1"/>
</dbReference>
<dbReference type="Gene3D" id="3.40.50.880">
    <property type="match status" value="1"/>
</dbReference>
<dbReference type="SUPFAM" id="SSF52317">
    <property type="entry name" value="Class I glutamine amidotransferase-like"/>
    <property type="match status" value="1"/>
</dbReference>
<dbReference type="eggNOG" id="COG4977">
    <property type="taxonomic scope" value="Bacteria"/>
</dbReference>
<dbReference type="CDD" id="cd03137">
    <property type="entry name" value="GATase1_AraC_1"/>
    <property type="match status" value="1"/>
</dbReference>
<dbReference type="Gene3D" id="1.10.10.60">
    <property type="entry name" value="Homeodomain-like"/>
    <property type="match status" value="1"/>
</dbReference>
<dbReference type="Pfam" id="PF12833">
    <property type="entry name" value="HTH_18"/>
    <property type="match status" value="1"/>
</dbReference>
<dbReference type="HOGENOM" id="CLU_000445_59_0_7"/>
<keyword evidence="1" id="KW-0805">Transcription regulation</keyword>
<sequence>MPIFDGFWPVRRPGPAPDHKTVGMKWNIKHLSAMHVVAVVVMDGVIPFDLSTPCEVFGHVRLPGGRAGYQVRVCGVTREVSAGAFDLRVRCGLDELTRADTIILPGVAEASAVVPEALLHAVRAAAASGARVASICTGAFILAATGLLDGRRATTHWLATDELARRHPAIRVDPKVLYVDEGQFLTSAGAAAALDLCLHMVRLDYGSAVAADTARLSVMPLERDGGQSQFILHEPPAPDGSSLEPLLRWIEESLDKPLTLEDIARRAALSVRTLSRRFREQTGTTPLQWLLRARVRRAQQLLETTGHSVESIAARVGFGSPTAFREHFQRLVTTSPQAYRRAFRAAPIKANGRRGASVKSSAS</sequence>
<accession>A9GJN9</accession>
<dbReference type="InterPro" id="IPR002818">
    <property type="entry name" value="DJ-1/PfpI"/>
</dbReference>
<dbReference type="EMBL" id="AM746676">
    <property type="protein sequence ID" value="CAN96469.1"/>
    <property type="molecule type" value="Genomic_DNA"/>
</dbReference>
<evidence type="ECO:0000313" key="4">
    <source>
        <dbReference type="EMBL" id="CAN96469.1"/>
    </source>
</evidence>
<dbReference type="STRING" id="448385.sce6302"/>
<gene>
    <name evidence="4" type="ordered locus">sce6302</name>
</gene>
<protein>
    <submittedName>
        <fullName evidence="4">AraC-family transcriptional regulator</fullName>
    </submittedName>
</protein>
<name>A9GJN9_SORC5</name>
<dbReference type="InterPro" id="IPR029062">
    <property type="entry name" value="Class_I_gatase-like"/>
</dbReference>
<dbReference type="PANTHER" id="PTHR43130">
    <property type="entry name" value="ARAC-FAMILY TRANSCRIPTIONAL REGULATOR"/>
    <property type="match status" value="1"/>
</dbReference>
<keyword evidence="5" id="KW-1185">Reference proteome</keyword>